<organism evidence="2 3">
    <name type="scientific">Aequorivita viscosa</name>
    <dbReference type="NCBI Taxonomy" id="797419"/>
    <lineage>
        <taxon>Bacteria</taxon>
        <taxon>Pseudomonadati</taxon>
        <taxon>Bacteroidota</taxon>
        <taxon>Flavobacteriia</taxon>
        <taxon>Flavobacteriales</taxon>
        <taxon>Flavobacteriaceae</taxon>
        <taxon>Aequorivita</taxon>
    </lineage>
</organism>
<keyword evidence="3" id="KW-1185">Reference proteome</keyword>
<dbReference type="InterPro" id="IPR053737">
    <property type="entry name" value="Type_II_TA_Toxin"/>
</dbReference>
<feature type="domain" description="Fido" evidence="1">
    <location>
        <begin position="2"/>
        <end position="78"/>
    </location>
</feature>
<dbReference type="RefSeq" id="WP_083540672.1">
    <property type="nucleotide sequence ID" value="NZ_FNNS01000006.1"/>
</dbReference>
<evidence type="ECO:0000313" key="2">
    <source>
        <dbReference type="EMBL" id="SHI77477.1"/>
    </source>
</evidence>
<protein>
    <submittedName>
        <fullName evidence="2">Fic/DOC family protein</fullName>
    </submittedName>
</protein>
<dbReference type="STRING" id="797419.SAMN05216556_10649"/>
<dbReference type="PROSITE" id="PS51459">
    <property type="entry name" value="FIDO"/>
    <property type="match status" value="1"/>
</dbReference>
<sequence>MISANLAKEINLIIAGFSGGSSGIRDNNGLLSALNRPYQTFDGLDLYPTAIEKSAAILESTIINHPFIDGNKRMDMFL</sequence>
<gene>
    <name evidence="2" type="ORF">SAMN04487908_105123</name>
</gene>
<reference evidence="3" key="1">
    <citation type="submission" date="2016-11" db="EMBL/GenBank/DDBJ databases">
        <authorList>
            <person name="Varghese N."/>
            <person name="Submissions S."/>
        </authorList>
    </citation>
    <scope>NUCLEOTIDE SEQUENCE [LARGE SCALE GENOMIC DNA]</scope>
    <source>
        <strain evidence="3">DSM 26349</strain>
    </source>
</reference>
<dbReference type="OrthoDB" id="9802752at2"/>
<evidence type="ECO:0000259" key="1">
    <source>
        <dbReference type="PROSITE" id="PS51459"/>
    </source>
</evidence>
<dbReference type="Pfam" id="PF02661">
    <property type="entry name" value="Fic"/>
    <property type="match status" value="1"/>
</dbReference>
<dbReference type="EMBL" id="FQYV01000005">
    <property type="protein sequence ID" value="SHI77477.1"/>
    <property type="molecule type" value="Genomic_DNA"/>
</dbReference>
<dbReference type="Proteomes" id="UP000184172">
    <property type="component" value="Unassembled WGS sequence"/>
</dbReference>
<accession>A0A1M6DW31</accession>
<dbReference type="InterPro" id="IPR003812">
    <property type="entry name" value="Fido"/>
</dbReference>
<proteinExistence type="predicted"/>
<dbReference type="Gene3D" id="1.20.120.1870">
    <property type="entry name" value="Fic/DOC protein, Fido domain"/>
    <property type="match status" value="1"/>
</dbReference>
<name>A0A1M6DW31_9FLAO</name>
<dbReference type="AlphaFoldDB" id="A0A1M6DW31"/>
<evidence type="ECO:0000313" key="3">
    <source>
        <dbReference type="Proteomes" id="UP000184172"/>
    </source>
</evidence>